<sequence>MNSEVTLTNYSTSQNPKGQIRLLFKRSDAHHAVLYEHNVPRFYLTTSDGFSKVKIRDEARRKVVAEVNRRTFLRNIFKFVERNDGKAVNAAHVLKQAPTTNAGQLSMSLHTEQGTYLWRKKRSYSWALYEESSDTPVVWMETISGAAPTWELVVESQASSILDYVLASLFYLKATTDCTEAGKAWESVDGRVLSLTII</sequence>
<dbReference type="EMBL" id="JAACJO010000016">
    <property type="protein sequence ID" value="KAF5349701.1"/>
    <property type="molecule type" value="Genomic_DNA"/>
</dbReference>
<proteinExistence type="predicted"/>
<gene>
    <name evidence="2" type="ORF">D9756_008834</name>
</gene>
<keyword evidence="3" id="KW-1185">Reference proteome</keyword>
<dbReference type="OrthoDB" id="3256331at2759"/>
<dbReference type="AlphaFoldDB" id="A0A8H5CX86"/>
<evidence type="ECO:0000313" key="2">
    <source>
        <dbReference type="EMBL" id="KAF5349701.1"/>
    </source>
</evidence>
<comment type="caution">
    <text evidence="2">The sequence shown here is derived from an EMBL/GenBank/DDBJ whole genome shotgun (WGS) entry which is preliminary data.</text>
</comment>
<dbReference type="InterPro" id="IPR046528">
    <property type="entry name" value="DUF6593"/>
</dbReference>
<evidence type="ECO:0000313" key="3">
    <source>
        <dbReference type="Proteomes" id="UP000559027"/>
    </source>
</evidence>
<evidence type="ECO:0000259" key="1">
    <source>
        <dbReference type="Pfam" id="PF20236"/>
    </source>
</evidence>
<dbReference type="Pfam" id="PF20236">
    <property type="entry name" value="DUF6593"/>
    <property type="match status" value="1"/>
</dbReference>
<feature type="domain" description="DUF6593" evidence="1">
    <location>
        <begin position="33"/>
        <end position="173"/>
    </location>
</feature>
<organism evidence="2 3">
    <name type="scientific">Leucocoprinus leucothites</name>
    <dbReference type="NCBI Taxonomy" id="201217"/>
    <lineage>
        <taxon>Eukaryota</taxon>
        <taxon>Fungi</taxon>
        <taxon>Dikarya</taxon>
        <taxon>Basidiomycota</taxon>
        <taxon>Agaricomycotina</taxon>
        <taxon>Agaricomycetes</taxon>
        <taxon>Agaricomycetidae</taxon>
        <taxon>Agaricales</taxon>
        <taxon>Agaricineae</taxon>
        <taxon>Agaricaceae</taxon>
        <taxon>Leucocoprinus</taxon>
    </lineage>
</organism>
<protein>
    <recommendedName>
        <fullName evidence="1">DUF6593 domain-containing protein</fullName>
    </recommendedName>
</protein>
<dbReference type="Proteomes" id="UP000559027">
    <property type="component" value="Unassembled WGS sequence"/>
</dbReference>
<accession>A0A8H5CX86</accession>
<name>A0A8H5CX86_9AGAR</name>
<reference evidence="2 3" key="1">
    <citation type="journal article" date="2020" name="ISME J.">
        <title>Uncovering the hidden diversity of litter-decomposition mechanisms in mushroom-forming fungi.</title>
        <authorList>
            <person name="Floudas D."/>
            <person name="Bentzer J."/>
            <person name="Ahren D."/>
            <person name="Johansson T."/>
            <person name="Persson P."/>
            <person name="Tunlid A."/>
        </authorList>
    </citation>
    <scope>NUCLEOTIDE SEQUENCE [LARGE SCALE GENOMIC DNA]</scope>
    <source>
        <strain evidence="2 3">CBS 146.42</strain>
    </source>
</reference>